<comment type="cofactor">
    <cofactor evidence="1 14 15">
        <name>Zn(2+)</name>
        <dbReference type="ChEBI" id="CHEBI:29105"/>
    </cofactor>
</comment>
<dbReference type="FunFam" id="3.40.140.10:FF:000008">
    <property type="entry name" value="Cytidine deaminase"/>
    <property type="match status" value="1"/>
</dbReference>
<evidence type="ECO:0000256" key="14">
    <source>
        <dbReference type="PIRSR" id="PIRSR606262-3"/>
    </source>
</evidence>
<accession>A0A0P1HCS0</accession>
<dbReference type="GO" id="GO:0008270">
    <property type="term" value="F:zinc ion binding"/>
    <property type="evidence" value="ECO:0007669"/>
    <property type="project" value="UniProtKB-UniRule"/>
</dbReference>
<dbReference type="InterPro" id="IPR002125">
    <property type="entry name" value="CMP_dCMP_dom"/>
</dbReference>
<dbReference type="GO" id="GO:0055086">
    <property type="term" value="P:nucleobase-containing small molecule metabolic process"/>
    <property type="evidence" value="ECO:0007669"/>
    <property type="project" value="UniProtKB-ARBA"/>
</dbReference>
<evidence type="ECO:0000256" key="7">
    <source>
        <dbReference type="ARBA" id="ARBA00022801"/>
    </source>
</evidence>
<comment type="catalytic activity">
    <reaction evidence="10 15">
        <text>2'-deoxycytidine + H2O + H(+) = 2'-deoxyuridine + NH4(+)</text>
        <dbReference type="Rhea" id="RHEA:13433"/>
        <dbReference type="ChEBI" id="CHEBI:15377"/>
        <dbReference type="ChEBI" id="CHEBI:15378"/>
        <dbReference type="ChEBI" id="CHEBI:15698"/>
        <dbReference type="ChEBI" id="CHEBI:16450"/>
        <dbReference type="ChEBI" id="CHEBI:28938"/>
        <dbReference type="EC" id="3.5.4.5"/>
    </reaction>
</comment>
<evidence type="ECO:0000256" key="3">
    <source>
        <dbReference type="ARBA" id="ARBA00006576"/>
    </source>
</evidence>
<keyword evidence="8 14" id="KW-0862">Zinc</keyword>
<comment type="function">
    <text evidence="2 15">This enzyme scavenges exogenous and endogenous cytidine and 2'-deoxycytidine for UMP synthesis.</text>
</comment>
<evidence type="ECO:0000259" key="17">
    <source>
        <dbReference type="PROSITE" id="PS51747"/>
    </source>
</evidence>
<evidence type="ECO:0000256" key="5">
    <source>
        <dbReference type="ARBA" id="ARBA00018266"/>
    </source>
</evidence>
<feature type="domain" description="CMP/dCMP-type deaminase" evidence="17">
    <location>
        <begin position="1"/>
        <end position="125"/>
    </location>
</feature>
<evidence type="ECO:0000256" key="15">
    <source>
        <dbReference type="RuleBase" id="RU364006"/>
    </source>
</evidence>
<organism evidence="18 19">
    <name type="scientific">Leisingera aquaemixtae</name>
    <dbReference type="NCBI Taxonomy" id="1396826"/>
    <lineage>
        <taxon>Bacteria</taxon>
        <taxon>Pseudomonadati</taxon>
        <taxon>Pseudomonadota</taxon>
        <taxon>Alphaproteobacteria</taxon>
        <taxon>Rhodobacterales</taxon>
        <taxon>Roseobacteraceae</taxon>
        <taxon>Leisingera</taxon>
    </lineage>
</organism>
<dbReference type="PROSITE" id="PS51747">
    <property type="entry name" value="CYT_DCMP_DEAMINASES_2"/>
    <property type="match status" value="1"/>
</dbReference>
<feature type="binding site" evidence="14">
    <location>
        <position position="50"/>
    </location>
    <ligand>
        <name>Zn(2+)</name>
        <dbReference type="ChEBI" id="CHEBI:29105"/>
        <note>catalytic</note>
    </ligand>
</feature>
<evidence type="ECO:0000256" key="2">
    <source>
        <dbReference type="ARBA" id="ARBA00003949"/>
    </source>
</evidence>
<evidence type="ECO:0000256" key="10">
    <source>
        <dbReference type="ARBA" id="ARBA00049252"/>
    </source>
</evidence>
<evidence type="ECO:0000256" key="16">
    <source>
        <dbReference type="SAM" id="MobiDB-lite"/>
    </source>
</evidence>
<evidence type="ECO:0000256" key="4">
    <source>
        <dbReference type="ARBA" id="ARBA00012783"/>
    </source>
</evidence>
<dbReference type="PROSITE" id="PS00903">
    <property type="entry name" value="CYT_DCMP_DEAMINASES_1"/>
    <property type="match status" value="1"/>
</dbReference>
<dbReference type="NCBIfam" id="TIGR01354">
    <property type="entry name" value="cyt_deam_tetra"/>
    <property type="match status" value="1"/>
</dbReference>
<dbReference type="STRING" id="1396826.PHA8399_03403"/>
<evidence type="ECO:0000313" key="18">
    <source>
        <dbReference type="EMBL" id="CUI01262.1"/>
    </source>
</evidence>
<comment type="similarity">
    <text evidence="3 15">Belongs to the cytidine and deoxycytidylate deaminase family.</text>
</comment>
<evidence type="ECO:0000256" key="13">
    <source>
        <dbReference type="PIRSR" id="PIRSR606262-2"/>
    </source>
</evidence>
<evidence type="ECO:0000256" key="11">
    <source>
        <dbReference type="ARBA" id="ARBA00049558"/>
    </source>
</evidence>
<dbReference type="PANTHER" id="PTHR11644">
    <property type="entry name" value="CYTIDINE DEAMINASE"/>
    <property type="match status" value="1"/>
</dbReference>
<evidence type="ECO:0000256" key="6">
    <source>
        <dbReference type="ARBA" id="ARBA00022723"/>
    </source>
</evidence>
<feature type="binding site" evidence="14">
    <location>
        <position position="83"/>
    </location>
    <ligand>
        <name>Zn(2+)</name>
        <dbReference type="ChEBI" id="CHEBI:29105"/>
        <note>catalytic</note>
    </ligand>
</feature>
<proteinExistence type="inferred from homology"/>
<dbReference type="Pfam" id="PF00383">
    <property type="entry name" value="dCMP_cyt_deam_1"/>
    <property type="match status" value="1"/>
</dbReference>
<dbReference type="EC" id="3.5.4.5" evidence="4 15"/>
<sequence>MSLRNAAAAVRENAHAPYSKFKVGAAVRSASGQIYVGCNVENVAYPEGTCAEAGAIAAMVAAGETELAEVYVIADCPSPIPPCGGCRQKIKEFAGNDVKVTMATTDGAERESTVGELLPGAFDTDHLERK</sequence>
<evidence type="ECO:0000256" key="8">
    <source>
        <dbReference type="ARBA" id="ARBA00022833"/>
    </source>
</evidence>
<feature type="region of interest" description="Disordered" evidence="16">
    <location>
        <begin position="106"/>
        <end position="130"/>
    </location>
</feature>
<protein>
    <recommendedName>
        <fullName evidence="5 15">Cytidine deaminase</fullName>
        <ecNumber evidence="4 15">3.5.4.5</ecNumber>
    </recommendedName>
    <alternativeName>
        <fullName evidence="9 15">Cytidine aminohydrolase</fullName>
    </alternativeName>
</protein>
<dbReference type="GO" id="GO:0005829">
    <property type="term" value="C:cytosol"/>
    <property type="evidence" value="ECO:0007669"/>
    <property type="project" value="TreeGrafter"/>
</dbReference>
<dbReference type="SUPFAM" id="SSF53927">
    <property type="entry name" value="Cytidine deaminase-like"/>
    <property type="match status" value="1"/>
</dbReference>
<dbReference type="InterPro" id="IPR050202">
    <property type="entry name" value="Cyt/Deoxycyt_deaminase"/>
</dbReference>
<reference evidence="18 19" key="1">
    <citation type="submission" date="2015-09" db="EMBL/GenBank/DDBJ databases">
        <authorList>
            <consortium name="Swine Surveillance"/>
        </authorList>
    </citation>
    <scope>NUCLEOTIDE SEQUENCE [LARGE SCALE GENOMIC DNA]</scope>
    <source>
        <strain evidence="18 19">CECT 8399</strain>
    </source>
</reference>
<comment type="catalytic activity">
    <reaction evidence="11 15">
        <text>cytidine + H2O + H(+) = uridine + NH4(+)</text>
        <dbReference type="Rhea" id="RHEA:16069"/>
        <dbReference type="ChEBI" id="CHEBI:15377"/>
        <dbReference type="ChEBI" id="CHEBI:15378"/>
        <dbReference type="ChEBI" id="CHEBI:16704"/>
        <dbReference type="ChEBI" id="CHEBI:17562"/>
        <dbReference type="ChEBI" id="CHEBI:28938"/>
        <dbReference type="EC" id="3.5.4.5"/>
    </reaction>
</comment>
<dbReference type="RefSeq" id="WP_058287259.1">
    <property type="nucleotide sequence ID" value="NZ_CP176615.1"/>
</dbReference>
<dbReference type="CDD" id="cd01283">
    <property type="entry name" value="cytidine_deaminase"/>
    <property type="match status" value="1"/>
</dbReference>
<evidence type="ECO:0000313" key="19">
    <source>
        <dbReference type="Proteomes" id="UP000051326"/>
    </source>
</evidence>
<dbReference type="EMBL" id="CYSR01000030">
    <property type="protein sequence ID" value="CUI01262.1"/>
    <property type="molecule type" value="Genomic_DNA"/>
</dbReference>
<dbReference type="Gene3D" id="3.40.140.10">
    <property type="entry name" value="Cytidine Deaminase, domain 2"/>
    <property type="match status" value="1"/>
</dbReference>
<dbReference type="Proteomes" id="UP000051326">
    <property type="component" value="Unassembled WGS sequence"/>
</dbReference>
<gene>
    <name evidence="18" type="primary">cdd</name>
    <name evidence="18" type="ORF">PHA8399_03403</name>
</gene>
<name>A0A0P1HCS0_9RHOB</name>
<feature type="binding site" evidence="14">
    <location>
        <position position="86"/>
    </location>
    <ligand>
        <name>Zn(2+)</name>
        <dbReference type="ChEBI" id="CHEBI:29105"/>
        <note>catalytic</note>
    </ligand>
</feature>
<dbReference type="InterPro" id="IPR016193">
    <property type="entry name" value="Cytidine_deaminase-like"/>
</dbReference>
<dbReference type="InterPro" id="IPR006262">
    <property type="entry name" value="Cyt_deam_tetra"/>
</dbReference>
<feature type="active site" description="Proton donor" evidence="12">
    <location>
        <position position="52"/>
    </location>
</feature>
<keyword evidence="6 14" id="KW-0479">Metal-binding</keyword>
<keyword evidence="7 15" id="KW-0378">Hydrolase</keyword>
<dbReference type="InterPro" id="IPR016192">
    <property type="entry name" value="APOBEC/CMP_deaminase_Zn-bd"/>
</dbReference>
<evidence type="ECO:0000256" key="12">
    <source>
        <dbReference type="PIRSR" id="PIRSR606262-1"/>
    </source>
</evidence>
<evidence type="ECO:0000256" key="1">
    <source>
        <dbReference type="ARBA" id="ARBA00001947"/>
    </source>
</evidence>
<dbReference type="GO" id="GO:0072527">
    <property type="term" value="P:pyrimidine-containing compound metabolic process"/>
    <property type="evidence" value="ECO:0007669"/>
    <property type="project" value="UniProtKB-ARBA"/>
</dbReference>
<dbReference type="GO" id="GO:0004126">
    <property type="term" value="F:cytidine deaminase activity"/>
    <property type="evidence" value="ECO:0007669"/>
    <property type="project" value="UniProtKB-UniRule"/>
</dbReference>
<dbReference type="NCBIfam" id="NF004064">
    <property type="entry name" value="PRK05578.1"/>
    <property type="match status" value="1"/>
</dbReference>
<feature type="binding site" evidence="13">
    <location>
        <begin position="39"/>
        <end position="45"/>
    </location>
    <ligand>
        <name>substrate</name>
    </ligand>
</feature>
<dbReference type="PANTHER" id="PTHR11644:SF2">
    <property type="entry name" value="CYTIDINE DEAMINASE"/>
    <property type="match status" value="1"/>
</dbReference>
<dbReference type="AlphaFoldDB" id="A0A0P1HCS0"/>
<dbReference type="GO" id="GO:0042802">
    <property type="term" value="F:identical protein binding"/>
    <property type="evidence" value="ECO:0007669"/>
    <property type="project" value="UniProtKB-ARBA"/>
</dbReference>
<evidence type="ECO:0000256" key="9">
    <source>
        <dbReference type="ARBA" id="ARBA00032005"/>
    </source>
</evidence>